<dbReference type="Ensembl" id="ENSSSUT00005009766.1">
    <property type="protein sequence ID" value="ENSSSUP00005008473.1"/>
    <property type="gene ID" value="ENSSSUG00005005508.1"/>
</dbReference>
<evidence type="ECO:0000313" key="1">
    <source>
        <dbReference type="Ensembl" id="ENSSSUP00005008473.1"/>
    </source>
</evidence>
<proteinExistence type="predicted"/>
<reference evidence="1" key="2">
    <citation type="submission" date="2025-08" db="UniProtKB">
        <authorList>
            <consortium name="Ensembl"/>
        </authorList>
    </citation>
    <scope>IDENTIFICATION</scope>
</reference>
<dbReference type="Gene3D" id="6.10.250.1380">
    <property type="match status" value="1"/>
</dbReference>
<reference evidence="1 2" key="1">
    <citation type="submission" date="2019-05" db="EMBL/GenBank/DDBJ databases">
        <title>A Chromosome-scale Meerkat (S. suricatta) Genome Assembly.</title>
        <authorList>
            <person name="Dudchenko O."/>
            <person name="Lieberman Aiden E."/>
            <person name="Tung J."/>
            <person name="Barreiro L.B."/>
            <person name="Clutton-Brock T.H."/>
        </authorList>
    </citation>
    <scope>NUCLEOTIDE SEQUENCE [LARGE SCALE GENOMIC DNA]</scope>
</reference>
<sequence length="62" mass="6981">MQAEVNKLELIHPGAPDLHYFQYRLEYEVKTNPPDTAGKKNPVTALKELPAIKSVSNFVCIL</sequence>
<dbReference type="AlphaFoldDB" id="A0A673T9B7"/>
<name>A0A673T9B7_SURSU</name>
<evidence type="ECO:0000313" key="2">
    <source>
        <dbReference type="Proteomes" id="UP000472268"/>
    </source>
</evidence>
<protein>
    <submittedName>
        <fullName evidence="1">Uncharacterized protein</fullName>
    </submittedName>
</protein>
<organism evidence="1 2">
    <name type="scientific">Suricata suricatta</name>
    <name type="common">Meerkat</name>
    <dbReference type="NCBI Taxonomy" id="37032"/>
    <lineage>
        <taxon>Eukaryota</taxon>
        <taxon>Metazoa</taxon>
        <taxon>Chordata</taxon>
        <taxon>Craniata</taxon>
        <taxon>Vertebrata</taxon>
        <taxon>Euteleostomi</taxon>
        <taxon>Mammalia</taxon>
        <taxon>Eutheria</taxon>
        <taxon>Laurasiatheria</taxon>
        <taxon>Carnivora</taxon>
        <taxon>Feliformia</taxon>
        <taxon>Herpestidae</taxon>
        <taxon>Suricata</taxon>
    </lineage>
</organism>
<dbReference type="Proteomes" id="UP000472268">
    <property type="component" value="Chromosome 10"/>
</dbReference>
<dbReference type="OMA" id="HARFQFQ"/>
<keyword evidence="2" id="KW-1185">Reference proteome</keyword>
<accession>A0A673T9B7</accession>
<reference evidence="1" key="3">
    <citation type="submission" date="2025-09" db="UniProtKB">
        <authorList>
            <consortium name="Ensembl"/>
        </authorList>
    </citation>
    <scope>IDENTIFICATION</scope>
</reference>